<comment type="caution">
    <text evidence="2">The sequence shown here is derived from an EMBL/GenBank/DDBJ whole genome shotgun (WGS) entry which is preliminary data.</text>
</comment>
<protein>
    <recommendedName>
        <fullName evidence="1">GP-PDE domain-containing protein</fullName>
    </recommendedName>
</protein>
<accession>A0A833H5K1</accession>
<reference evidence="2 3" key="1">
    <citation type="submission" date="2019-10" db="EMBL/GenBank/DDBJ databases">
        <title>Extracellular Electron Transfer in a Candidatus Methanoperedens spp. Enrichment Culture.</title>
        <authorList>
            <person name="Berger S."/>
            <person name="Rangel Shaw D."/>
            <person name="Berben T."/>
            <person name="In 'T Zandt M."/>
            <person name="Frank J."/>
            <person name="Reimann J."/>
            <person name="Jetten M.S.M."/>
            <person name="Welte C.U."/>
        </authorList>
    </citation>
    <scope>NUCLEOTIDE SEQUENCE [LARGE SCALE GENOMIC DNA]</scope>
    <source>
        <strain evidence="2">SB12</strain>
    </source>
</reference>
<feature type="domain" description="GP-PDE" evidence="1">
    <location>
        <begin position="45"/>
        <end position="342"/>
    </location>
</feature>
<dbReference type="InterPro" id="IPR030395">
    <property type="entry name" value="GP_PDE_dom"/>
</dbReference>
<dbReference type="GO" id="GO:0006629">
    <property type="term" value="P:lipid metabolic process"/>
    <property type="evidence" value="ECO:0007669"/>
    <property type="project" value="InterPro"/>
</dbReference>
<gene>
    <name evidence="2" type="ORF">F9K24_01965</name>
</gene>
<dbReference type="SUPFAM" id="SSF51695">
    <property type="entry name" value="PLC-like phosphodiesterases"/>
    <property type="match status" value="1"/>
</dbReference>
<dbReference type="Pfam" id="PF03009">
    <property type="entry name" value="GDPD"/>
    <property type="match status" value="2"/>
</dbReference>
<dbReference type="PANTHER" id="PTHR46211">
    <property type="entry name" value="GLYCEROPHOSPHORYL DIESTER PHOSPHODIESTERASE"/>
    <property type="match status" value="1"/>
</dbReference>
<dbReference type="Proteomes" id="UP000460298">
    <property type="component" value="Unassembled WGS sequence"/>
</dbReference>
<dbReference type="AlphaFoldDB" id="A0A833H5K1"/>
<dbReference type="EMBL" id="WBUI01000001">
    <property type="protein sequence ID" value="KAB2935519.1"/>
    <property type="molecule type" value="Genomic_DNA"/>
</dbReference>
<evidence type="ECO:0000313" key="2">
    <source>
        <dbReference type="EMBL" id="KAB2935519.1"/>
    </source>
</evidence>
<organism evidence="2 3">
    <name type="scientific">Leptonema illini</name>
    <dbReference type="NCBI Taxonomy" id="183"/>
    <lineage>
        <taxon>Bacteria</taxon>
        <taxon>Pseudomonadati</taxon>
        <taxon>Spirochaetota</taxon>
        <taxon>Spirochaetia</taxon>
        <taxon>Leptospirales</taxon>
        <taxon>Leptospiraceae</taxon>
        <taxon>Leptonema</taxon>
    </lineage>
</organism>
<evidence type="ECO:0000313" key="3">
    <source>
        <dbReference type="Proteomes" id="UP000460298"/>
    </source>
</evidence>
<evidence type="ECO:0000259" key="1">
    <source>
        <dbReference type="PROSITE" id="PS51704"/>
    </source>
</evidence>
<dbReference type="Gene3D" id="3.20.20.190">
    <property type="entry name" value="Phosphatidylinositol (PI) phosphodiesterase"/>
    <property type="match status" value="1"/>
</dbReference>
<dbReference type="InterPro" id="IPR017946">
    <property type="entry name" value="PLC-like_Pdiesterase_TIM-brl"/>
</dbReference>
<dbReference type="PROSITE" id="PS51704">
    <property type="entry name" value="GP_PDE"/>
    <property type="match status" value="1"/>
</dbReference>
<dbReference type="GO" id="GO:0008081">
    <property type="term" value="F:phosphoric diester hydrolase activity"/>
    <property type="evidence" value="ECO:0007669"/>
    <property type="project" value="InterPro"/>
</dbReference>
<name>A0A833H5K1_9LEPT</name>
<dbReference type="PANTHER" id="PTHR46211:SF1">
    <property type="entry name" value="GLYCEROPHOSPHODIESTER PHOSPHODIESTERASE, CYTOPLASMIC"/>
    <property type="match status" value="1"/>
</dbReference>
<sequence length="359" mass="40811">MRRMLIVLAAIIIVLSASGIAAAYFLLNRKGEGRRIAEKKGIPYLAIMAHRGVSDLAPEATDPAYRLALEMGADYLEADIQRTADGVLVCFHDDTLDRNTDAAQVFPGREMDSIDKFTYAELMMLDIGTWFNEKNPDRARETFHELKILTLEELIDIAESHDNRPGLYLETKSALRYPGIEKEIIDLLKSRGWIEDGAPMDSVEVGNDIDVDPLEDADGEVEPAPVRIADGPARVILQSFEDESIRIMKDLAPNVPRIYLVDEELEEKKGGWNELIAIAKKYDADLGPSGYQAWPWRTGEAHRNGVLVHHYTLNKPWQMRLLRFFGTDGIFTNRTDLALKLYRRQKMQPIEEYFKRIGY</sequence>
<proteinExistence type="predicted"/>